<proteinExistence type="predicted"/>
<sequence length="102" mass="11876">MSSSPHYDRRTEAQIKMVEAMARSQAALARLLEQLADISELSRHQSNLIHDNILSLTHYQQSLCHTVTGWRWREVKQGSAGMPWLNHQYPLDVSRIHRVEEE</sequence>
<evidence type="ECO:0000313" key="1">
    <source>
        <dbReference type="EMBL" id="SMG56689.1"/>
    </source>
</evidence>
<organism evidence="1 2">
    <name type="scientific">Paenibacillus aquistagni</name>
    <dbReference type="NCBI Taxonomy" id="1852522"/>
    <lineage>
        <taxon>Bacteria</taxon>
        <taxon>Bacillati</taxon>
        <taxon>Bacillota</taxon>
        <taxon>Bacilli</taxon>
        <taxon>Bacillales</taxon>
        <taxon>Paenibacillaceae</taxon>
        <taxon>Paenibacillus</taxon>
    </lineage>
</organism>
<gene>
    <name evidence="1" type="ORF">SAMN06295960_4209</name>
</gene>
<dbReference type="OrthoDB" id="2660806at2"/>
<dbReference type="RefSeq" id="WP_085497681.1">
    <property type="nucleotide sequence ID" value="NZ_FXAZ01000007.1"/>
</dbReference>
<dbReference type="Proteomes" id="UP000193834">
    <property type="component" value="Unassembled WGS sequence"/>
</dbReference>
<protein>
    <submittedName>
        <fullName evidence="1">Uncharacterized protein</fullName>
    </submittedName>
</protein>
<evidence type="ECO:0000313" key="2">
    <source>
        <dbReference type="Proteomes" id="UP000193834"/>
    </source>
</evidence>
<dbReference type="EMBL" id="FXAZ01000007">
    <property type="protein sequence ID" value="SMG56689.1"/>
    <property type="molecule type" value="Genomic_DNA"/>
</dbReference>
<dbReference type="STRING" id="1852522.SAMN06295960_4209"/>
<reference evidence="1 2" key="1">
    <citation type="submission" date="2017-04" db="EMBL/GenBank/DDBJ databases">
        <authorList>
            <person name="Afonso C.L."/>
            <person name="Miller P.J."/>
            <person name="Scott M.A."/>
            <person name="Spackman E."/>
            <person name="Goraichik I."/>
            <person name="Dimitrov K.M."/>
            <person name="Suarez D.L."/>
            <person name="Swayne D.E."/>
        </authorList>
    </citation>
    <scope>NUCLEOTIDE SEQUENCE [LARGE SCALE GENOMIC DNA]</scope>
    <source>
        <strain evidence="1 2">11</strain>
    </source>
</reference>
<name>A0A1X7LU65_9BACL</name>
<dbReference type="AlphaFoldDB" id="A0A1X7LU65"/>
<keyword evidence="2" id="KW-1185">Reference proteome</keyword>
<accession>A0A1X7LU65</accession>